<feature type="domain" description="PilZ" evidence="13">
    <location>
        <begin position="575"/>
        <end position="688"/>
    </location>
</feature>
<dbReference type="GO" id="GO:0030244">
    <property type="term" value="P:cellulose biosynthetic process"/>
    <property type="evidence" value="ECO:0007669"/>
    <property type="project" value="UniProtKB-KW"/>
</dbReference>
<dbReference type="InterPro" id="IPR003919">
    <property type="entry name" value="Cell_synth_A"/>
</dbReference>
<name>A0A0D0Q3P1_9RHOB</name>
<evidence type="ECO:0000256" key="12">
    <source>
        <dbReference type="SAM" id="Coils"/>
    </source>
</evidence>
<dbReference type="SUPFAM" id="SSF53448">
    <property type="entry name" value="Nucleotide-diphospho-sugar transferases"/>
    <property type="match status" value="1"/>
</dbReference>
<dbReference type="NCBIfam" id="TIGR03030">
    <property type="entry name" value="CelA"/>
    <property type="match status" value="1"/>
</dbReference>
<keyword evidence="8 11" id="KW-1133">Transmembrane helix</keyword>
<dbReference type="InterPro" id="IPR050321">
    <property type="entry name" value="Glycosyltr_2/OpgH_subfam"/>
</dbReference>
<feature type="transmembrane region" description="Helical" evidence="11">
    <location>
        <begin position="421"/>
        <end position="439"/>
    </location>
</feature>
<sequence length="790" mass="87338">MTAVVRRRRRRGVPELLLWVLLAVVIAGLVSVPLSTNGQGFLSIVAVAVVACLKPFARLLVARFFLLATASVLVLRYYLWRILETLPDPGLTVSFVVAIMLLVVETYSIMVFFLNAFIGADPTRPPFPPKVDPEDLPTVDILVPSYNEPAEMLSVTLAAAKNMIYPSAKRTVVLCDDGGTDQRCNSSDPELAARARARRAELQALCAELGVKYSTRARNEHAKAGNMSAALADLNGDLVVVFDADHVPSRDFLARTVNYFVAEPELFLVQTPHFFINKDPIQRNLELSEACPPENEMFYSLIHRGLDRWGGAFFCGSAAVLRRRALDSVGGFAGETITEDAETALEIHASGWKSLYLDRAMIAGLQPETFASFIQQRGRWAAGMMQMLLLKRPLTRRGLSVPQRICYINSMSFWLFPLMRLFYLYVPLVYLFFGIEIFVATFDEVIAYMLGYLAVSFLVQNALYARFRWPLISEIYEVAQAPYLALAVLRTVLRPRGAKFNVTAKDETLNQNYISPMHWPLTILFLTMLAGLVAFGIRWYTFPGDRAVLSVVGGWGIFNFILVGVAWRAVAERQQRRASPRVAMDEEATLSIPGSEHAAIPVRITDTSTSGAGVLVEGNALPGGATVAALRGKTVILTPTLASNPTLSSPIAATVVSIKPAQEGQSLGVLFDAHQPMKVRETVAFLIFGDSENWRSIRHSTRRPKGLLAGLAYVLGLFFRGMPLVLREFWREPARRRDVQVNQVATEKPAHLLAFGVDVEERERLAAEEAEAEAAAEAAAKERRDLAEAS</sequence>
<dbReference type="CDD" id="cd06421">
    <property type="entry name" value="CESA_CelA_like"/>
    <property type="match status" value="1"/>
</dbReference>
<dbReference type="InterPro" id="IPR029044">
    <property type="entry name" value="Nucleotide-diphossugar_trans"/>
</dbReference>
<comment type="subcellular location">
    <subcellularLocation>
        <location evidence="1">Cell inner membrane</location>
        <topology evidence="1">Multi-pass membrane protein</topology>
    </subcellularLocation>
</comment>
<feature type="transmembrane region" description="Helical" evidence="11">
    <location>
        <begin position="521"/>
        <end position="541"/>
    </location>
</feature>
<evidence type="ECO:0000256" key="9">
    <source>
        <dbReference type="ARBA" id="ARBA00023136"/>
    </source>
</evidence>
<dbReference type="GO" id="GO:0006011">
    <property type="term" value="P:UDP-alpha-D-glucose metabolic process"/>
    <property type="evidence" value="ECO:0007669"/>
    <property type="project" value="InterPro"/>
</dbReference>
<gene>
    <name evidence="15" type="ORF">Wenmar_02203</name>
</gene>
<evidence type="ECO:0000256" key="5">
    <source>
        <dbReference type="ARBA" id="ARBA00022679"/>
    </source>
</evidence>
<keyword evidence="2 11" id="KW-1003">Cell membrane</keyword>
<dbReference type="Pfam" id="PF07238">
    <property type="entry name" value="PilZ"/>
    <property type="match status" value="1"/>
</dbReference>
<evidence type="ECO:0000313" key="16">
    <source>
        <dbReference type="Proteomes" id="UP000035100"/>
    </source>
</evidence>
<evidence type="ECO:0000256" key="3">
    <source>
        <dbReference type="ARBA" id="ARBA00022519"/>
    </source>
</evidence>
<feature type="transmembrane region" description="Helical" evidence="11">
    <location>
        <begin position="547"/>
        <end position="567"/>
    </location>
</feature>
<dbReference type="GO" id="GO:0035438">
    <property type="term" value="F:cyclic-di-GMP binding"/>
    <property type="evidence" value="ECO:0007669"/>
    <property type="project" value="InterPro"/>
</dbReference>
<feature type="transmembrane region" description="Helical" evidence="11">
    <location>
        <begin position="40"/>
        <end position="57"/>
    </location>
</feature>
<evidence type="ECO:0000313" key="15">
    <source>
        <dbReference type="EMBL" id="KIQ69134.1"/>
    </source>
</evidence>
<organism evidence="15 16">
    <name type="scientific">Wenxinia marina DSM 24838</name>
    <dbReference type="NCBI Taxonomy" id="1123501"/>
    <lineage>
        <taxon>Bacteria</taxon>
        <taxon>Pseudomonadati</taxon>
        <taxon>Pseudomonadota</taxon>
        <taxon>Alphaproteobacteria</taxon>
        <taxon>Rhodobacterales</taxon>
        <taxon>Roseobacteraceae</taxon>
        <taxon>Wenxinia</taxon>
    </lineage>
</organism>
<keyword evidence="9 11" id="KW-0472">Membrane</keyword>
<keyword evidence="16" id="KW-1185">Reference proteome</keyword>
<dbReference type="Gene3D" id="3.90.550.10">
    <property type="entry name" value="Spore Coat Polysaccharide Biosynthesis Protein SpsA, Chain A"/>
    <property type="match status" value="1"/>
</dbReference>
<dbReference type="PRINTS" id="PR01439">
    <property type="entry name" value="CELLSNTHASEA"/>
</dbReference>
<evidence type="ECO:0000256" key="7">
    <source>
        <dbReference type="ARBA" id="ARBA00022916"/>
    </source>
</evidence>
<evidence type="ECO:0000259" key="14">
    <source>
        <dbReference type="Pfam" id="PF13632"/>
    </source>
</evidence>
<dbReference type="eggNOG" id="COG1215">
    <property type="taxonomic scope" value="Bacteria"/>
</dbReference>
<keyword evidence="12" id="KW-0175">Coiled coil</keyword>
<evidence type="ECO:0000256" key="11">
    <source>
        <dbReference type="RuleBase" id="RU365020"/>
    </source>
</evidence>
<dbReference type="GO" id="GO:0016760">
    <property type="term" value="F:cellulose synthase (UDP-forming) activity"/>
    <property type="evidence" value="ECO:0007669"/>
    <property type="project" value="UniProtKB-EC"/>
</dbReference>
<feature type="transmembrane region" description="Helical" evidence="11">
    <location>
        <begin position="445"/>
        <end position="464"/>
    </location>
</feature>
<dbReference type="UniPathway" id="UPA00694"/>
<feature type="transmembrane region" description="Helical" evidence="11">
    <location>
        <begin position="95"/>
        <end position="118"/>
    </location>
</feature>
<accession>A0A0D0Q3P1</accession>
<keyword evidence="7 11" id="KW-0135">Cellulose biosynthesis</keyword>
<dbReference type="EMBL" id="AONG01000010">
    <property type="protein sequence ID" value="KIQ69134.1"/>
    <property type="molecule type" value="Genomic_DNA"/>
</dbReference>
<feature type="transmembrane region" description="Helical" evidence="11">
    <location>
        <begin position="64"/>
        <end position="83"/>
    </location>
</feature>
<dbReference type="PANTHER" id="PTHR43867">
    <property type="entry name" value="CELLULOSE SYNTHASE CATALYTIC SUBUNIT A [UDP-FORMING]"/>
    <property type="match status" value="1"/>
</dbReference>
<keyword evidence="4 11" id="KW-0328">Glycosyltransferase</keyword>
<evidence type="ECO:0000256" key="1">
    <source>
        <dbReference type="ARBA" id="ARBA00004429"/>
    </source>
</evidence>
<keyword evidence="6 11" id="KW-0812">Transmembrane</keyword>
<comment type="catalytic activity">
    <reaction evidence="10 11">
        <text>[(1-&gt;4)-beta-D-glucosyl](n) + UDP-alpha-D-glucose = [(1-&gt;4)-beta-D-glucosyl](n+1) + UDP + H(+)</text>
        <dbReference type="Rhea" id="RHEA:19929"/>
        <dbReference type="Rhea" id="RHEA-COMP:10033"/>
        <dbReference type="Rhea" id="RHEA-COMP:10034"/>
        <dbReference type="ChEBI" id="CHEBI:15378"/>
        <dbReference type="ChEBI" id="CHEBI:18246"/>
        <dbReference type="ChEBI" id="CHEBI:58223"/>
        <dbReference type="ChEBI" id="CHEBI:58885"/>
        <dbReference type="EC" id="2.4.1.12"/>
    </reaction>
</comment>
<evidence type="ECO:0000256" key="6">
    <source>
        <dbReference type="ARBA" id="ARBA00022692"/>
    </source>
</evidence>
<comment type="caution">
    <text evidence="15">The sequence shown here is derived from an EMBL/GenBank/DDBJ whole genome shotgun (WGS) entry which is preliminary data.</text>
</comment>
<reference evidence="15 16" key="1">
    <citation type="submission" date="2013-01" db="EMBL/GenBank/DDBJ databases">
        <authorList>
            <person name="Fiebig A."/>
            <person name="Goeker M."/>
            <person name="Klenk H.-P.P."/>
        </authorList>
    </citation>
    <scope>NUCLEOTIDE SEQUENCE [LARGE SCALE GENOMIC DNA]</scope>
    <source>
        <strain evidence="15 16">DSM 24838</strain>
    </source>
</reference>
<proteinExistence type="predicted"/>
<evidence type="ECO:0000256" key="4">
    <source>
        <dbReference type="ARBA" id="ARBA00022676"/>
    </source>
</evidence>
<dbReference type="OrthoDB" id="9806824at2"/>
<evidence type="ECO:0000259" key="13">
    <source>
        <dbReference type="Pfam" id="PF07238"/>
    </source>
</evidence>
<dbReference type="Gene3D" id="2.40.10.220">
    <property type="entry name" value="predicted glycosyltransferase like domains"/>
    <property type="match status" value="1"/>
</dbReference>
<dbReference type="GO" id="GO:0005886">
    <property type="term" value="C:plasma membrane"/>
    <property type="evidence" value="ECO:0007669"/>
    <property type="project" value="UniProtKB-SubCell"/>
</dbReference>
<protein>
    <recommendedName>
        <fullName evidence="11">Cellulose synthase catalytic subunit [UDP-forming]</fullName>
        <ecNumber evidence="11">2.4.1.12</ecNumber>
    </recommendedName>
</protein>
<feature type="domain" description="Glycosyltransferase 2-like" evidence="14">
    <location>
        <begin position="239"/>
        <end position="452"/>
    </location>
</feature>
<dbReference type="PATRIC" id="fig|1123501.6.peg.2304"/>
<comment type="function">
    <text evidence="11">Catalytic subunit of cellulose synthase. It polymerizes uridine 5'-diphosphate glucose to cellulose.</text>
</comment>
<feature type="transmembrane region" description="Helical" evidence="11">
    <location>
        <begin position="16"/>
        <end position="34"/>
    </location>
</feature>
<evidence type="ECO:0000256" key="2">
    <source>
        <dbReference type="ARBA" id="ARBA00022475"/>
    </source>
</evidence>
<comment type="cofactor">
    <cofactor evidence="11">
        <name>Mg(2+)</name>
        <dbReference type="ChEBI" id="CHEBI:18420"/>
    </cofactor>
</comment>
<dbReference type="InterPro" id="IPR001173">
    <property type="entry name" value="Glyco_trans_2-like"/>
</dbReference>
<comment type="pathway">
    <text evidence="11">Glycan metabolism; bacterial cellulose biosynthesis.</text>
</comment>
<dbReference type="Pfam" id="PF13632">
    <property type="entry name" value="Glyco_trans_2_3"/>
    <property type="match status" value="1"/>
</dbReference>
<dbReference type="STRING" id="1123501.Wenmar_02203"/>
<keyword evidence="11" id="KW-0973">c-di-GMP</keyword>
<dbReference type="EC" id="2.4.1.12" evidence="11"/>
<keyword evidence="5 11" id="KW-0808">Transferase</keyword>
<dbReference type="InterPro" id="IPR009875">
    <property type="entry name" value="PilZ_domain"/>
</dbReference>
<evidence type="ECO:0000256" key="10">
    <source>
        <dbReference type="ARBA" id="ARBA00048682"/>
    </source>
</evidence>
<feature type="transmembrane region" description="Helical" evidence="11">
    <location>
        <begin position="706"/>
        <end position="726"/>
    </location>
</feature>
<dbReference type="AlphaFoldDB" id="A0A0D0Q3P1"/>
<feature type="coiled-coil region" evidence="12">
    <location>
        <begin position="762"/>
        <end position="789"/>
    </location>
</feature>
<dbReference type="RefSeq" id="WP_018304771.1">
    <property type="nucleotide sequence ID" value="NZ_KB902315.1"/>
</dbReference>
<keyword evidence="3 11" id="KW-0997">Cell inner membrane</keyword>
<dbReference type="Proteomes" id="UP000035100">
    <property type="component" value="Unassembled WGS sequence"/>
</dbReference>
<dbReference type="PANTHER" id="PTHR43867:SF2">
    <property type="entry name" value="CELLULOSE SYNTHASE CATALYTIC SUBUNIT A [UDP-FORMING]"/>
    <property type="match status" value="1"/>
</dbReference>
<evidence type="ECO:0000256" key="8">
    <source>
        <dbReference type="ARBA" id="ARBA00022989"/>
    </source>
</evidence>